<feature type="region of interest" description="Disordered" evidence="1">
    <location>
        <begin position="520"/>
        <end position="593"/>
    </location>
</feature>
<sequence length="593" mass="66742">MATPQPAPQPVSLPDDGELLEMIQTLEGQTRAFAALRQPCNCPRGNRRGINPNLMQGLQTLENRVTEIESRDKGCNCPDNNNSDADPDDYPGLRELEDRVTGMERRNQPCNCPRDDPNAVPDPYPGLRALENRVAGLEQEKQPCNCENNLALEPKRARLDHFPVMSLPGEVRNIIWGFCMEGSDTDIYPRRVAANETIRRSTLDNRTYTDRHGTDGSLLRLLRVSRQVYQEVAPIYYDRTFSFPMGTARVSLRHIGLINAYLFLTDRPADSLASITGLRIDLTAYESEADQMFATIEEGDGAQCITGLLQLMGNMESLGRIDLSFSGWPPDMRTEPWDFEVPANARPMNERNTGPREYPWLELLRNLQRMNRVRIRVTASLGDGEATAFGDYDPHMARVVCFIRAVRNSILRQGERLGNTFIHVRTRHGFEHDQDRMRSQWRELVVECDTEYRARTDTHIDHYERPQRDMSDDRVGGPDAYTGSDDGSQDSLLSRKEWLADLGDDIPLVEEARVMEMVDSPQAAGAQGEAQVQDPAHAQSQETAGEDVTMEEEDFDQYVGAAPPDDEAGLDSSDLQGEEMDYEMGSDPSGNNP</sequence>
<reference evidence="2" key="1">
    <citation type="submission" date="2014-12" db="EMBL/GenBank/DDBJ databases">
        <title>Genome Sequence of Valsa Canker Pathogens Uncovers a Specific Adaption of Colonization on Woody Bark.</title>
        <authorList>
            <person name="Yin Z."/>
            <person name="Liu H."/>
            <person name="Gao X."/>
            <person name="Li Z."/>
            <person name="Song N."/>
            <person name="Ke X."/>
            <person name="Dai Q."/>
            <person name="Wu Y."/>
            <person name="Sun Y."/>
            <person name="Xu J.-R."/>
            <person name="Kang Z.K."/>
            <person name="Wang L."/>
            <person name="Huang L."/>
        </authorList>
    </citation>
    <scope>NUCLEOTIDE SEQUENCE [LARGE SCALE GENOMIC DNA]</scope>
    <source>
        <strain evidence="2">03-8</strain>
    </source>
</reference>
<proteinExistence type="predicted"/>
<dbReference type="Proteomes" id="UP000078559">
    <property type="component" value="Chromosome 8"/>
</dbReference>
<evidence type="ECO:0000313" key="3">
    <source>
        <dbReference type="Proteomes" id="UP000078559"/>
    </source>
</evidence>
<keyword evidence="3" id="KW-1185">Reference proteome</keyword>
<protein>
    <submittedName>
        <fullName evidence="2">Uncharacterized protein</fullName>
    </submittedName>
</protein>
<dbReference type="EMBL" id="CM003105">
    <property type="protein sequence ID" value="KUI72254.1"/>
    <property type="molecule type" value="Genomic_DNA"/>
</dbReference>
<accession>A0A194W6Z6</accession>
<feature type="compositionally biased region" description="Basic and acidic residues" evidence="1">
    <location>
        <begin position="459"/>
        <end position="476"/>
    </location>
</feature>
<dbReference type="PANTHER" id="PTHR42085:SF1">
    <property type="entry name" value="F-BOX DOMAIN-CONTAINING PROTEIN"/>
    <property type="match status" value="1"/>
</dbReference>
<dbReference type="InterPro" id="IPR038883">
    <property type="entry name" value="AN11006-like"/>
</dbReference>
<gene>
    <name evidence="2" type="ORF">VM1G_07443</name>
</gene>
<evidence type="ECO:0000313" key="2">
    <source>
        <dbReference type="EMBL" id="KUI72254.1"/>
    </source>
</evidence>
<dbReference type="OrthoDB" id="5420711at2759"/>
<feature type="region of interest" description="Disordered" evidence="1">
    <location>
        <begin position="459"/>
        <end position="490"/>
    </location>
</feature>
<organism evidence="2 3">
    <name type="scientific">Cytospora mali</name>
    <name type="common">Apple Valsa canker fungus</name>
    <name type="synonym">Valsa mali</name>
    <dbReference type="NCBI Taxonomy" id="578113"/>
    <lineage>
        <taxon>Eukaryota</taxon>
        <taxon>Fungi</taxon>
        <taxon>Dikarya</taxon>
        <taxon>Ascomycota</taxon>
        <taxon>Pezizomycotina</taxon>
        <taxon>Sordariomycetes</taxon>
        <taxon>Sordariomycetidae</taxon>
        <taxon>Diaporthales</taxon>
        <taxon>Cytosporaceae</taxon>
        <taxon>Cytospora</taxon>
    </lineage>
</organism>
<feature type="region of interest" description="Disordered" evidence="1">
    <location>
        <begin position="71"/>
        <end position="90"/>
    </location>
</feature>
<feature type="compositionally biased region" description="Low complexity" evidence="1">
    <location>
        <begin position="522"/>
        <end position="533"/>
    </location>
</feature>
<feature type="compositionally biased region" description="Low complexity" evidence="1">
    <location>
        <begin position="75"/>
        <end position="84"/>
    </location>
</feature>
<name>A0A194W6Z6_CYTMA</name>
<feature type="compositionally biased region" description="Acidic residues" evidence="1">
    <location>
        <begin position="544"/>
        <end position="556"/>
    </location>
</feature>
<evidence type="ECO:0000256" key="1">
    <source>
        <dbReference type="SAM" id="MobiDB-lite"/>
    </source>
</evidence>
<dbReference type="PANTHER" id="PTHR42085">
    <property type="entry name" value="F-BOX DOMAIN-CONTAINING PROTEIN"/>
    <property type="match status" value="1"/>
</dbReference>
<dbReference type="AlphaFoldDB" id="A0A194W6Z6"/>